<dbReference type="AlphaFoldDB" id="A0A1H5VIP9"/>
<dbReference type="InterPro" id="IPR050266">
    <property type="entry name" value="AB_hydrolase_sf"/>
</dbReference>
<dbReference type="InterPro" id="IPR029058">
    <property type="entry name" value="AB_hydrolase_fold"/>
</dbReference>
<reference evidence="3" key="1">
    <citation type="submission" date="2016-10" db="EMBL/GenBank/DDBJ databases">
        <authorList>
            <person name="Varghese N."/>
            <person name="Submissions S."/>
        </authorList>
    </citation>
    <scope>NUCLEOTIDE SEQUENCE [LARGE SCALE GENOMIC DNA]</scope>
    <source>
        <strain evidence="3">DSM 22361</strain>
    </source>
</reference>
<evidence type="ECO:0000313" key="2">
    <source>
        <dbReference type="EMBL" id="SEF86691.1"/>
    </source>
</evidence>
<dbReference type="RefSeq" id="WP_146060582.1">
    <property type="nucleotide sequence ID" value="NZ_CP049246.1"/>
</dbReference>
<dbReference type="PRINTS" id="PR00111">
    <property type="entry name" value="ABHYDROLASE"/>
</dbReference>
<dbReference type="PANTHER" id="PTHR43798">
    <property type="entry name" value="MONOACYLGLYCEROL LIPASE"/>
    <property type="match status" value="1"/>
</dbReference>
<dbReference type="Proteomes" id="UP000236731">
    <property type="component" value="Unassembled WGS sequence"/>
</dbReference>
<dbReference type="PANTHER" id="PTHR43798:SF33">
    <property type="entry name" value="HYDROLASE, PUTATIVE (AFU_ORTHOLOGUE AFUA_2G14860)-RELATED"/>
    <property type="match status" value="1"/>
</dbReference>
<feature type="domain" description="AB hydrolase-1" evidence="1">
    <location>
        <begin position="76"/>
        <end position="340"/>
    </location>
</feature>
<dbReference type="EMBL" id="FNUT01000003">
    <property type="protein sequence ID" value="SEF86691.1"/>
    <property type="molecule type" value="Genomic_DNA"/>
</dbReference>
<keyword evidence="3" id="KW-1185">Reference proteome</keyword>
<dbReference type="Gene3D" id="3.40.50.1820">
    <property type="entry name" value="alpha/beta hydrolase"/>
    <property type="match status" value="1"/>
</dbReference>
<dbReference type="GO" id="GO:0047372">
    <property type="term" value="F:monoacylglycerol lipase activity"/>
    <property type="evidence" value="ECO:0007669"/>
    <property type="project" value="TreeGrafter"/>
</dbReference>
<dbReference type="Pfam" id="PF00561">
    <property type="entry name" value="Abhydrolase_1"/>
    <property type="match status" value="1"/>
</dbReference>
<dbReference type="SUPFAM" id="SSF53474">
    <property type="entry name" value="alpha/beta-Hydrolases"/>
    <property type="match status" value="1"/>
</dbReference>
<name>A0A1H5VIP9_9SPHI</name>
<dbReference type="InterPro" id="IPR000073">
    <property type="entry name" value="AB_hydrolase_1"/>
</dbReference>
<organism evidence="2 3">
    <name type="scientific">Sphingobacterium lactis</name>
    <dbReference type="NCBI Taxonomy" id="797291"/>
    <lineage>
        <taxon>Bacteria</taxon>
        <taxon>Pseudomonadati</taxon>
        <taxon>Bacteroidota</taxon>
        <taxon>Sphingobacteriia</taxon>
        <taxon>Sphingobacteriales</taxon>
        <taxon>Sphingobacteriaceae</taxon>
        <taxon>Sphingobacterium</taxon>
    </lineage>
</organism>
<sequence>MRNGKRRTFQYNIIAIICILLLLHTGAVAQVRDSLYARFEQDKKTFSVFEKEHRKFVKGKHHKLAYLHWGEPSEKVFVWLPGSFLSAYDFQPFAESLTAMGYYVIAVDHYGHGLTAVPKSDLDFWDFADDLNVLLDKERIGKVVLGGFSRGGYLATAFYDRYPDRISALVLEDGGSVRFQALFNEMTEQERETFFQGVETPEYVKEKLFSQSGSAFDLYKNMLDFSKPDQGYQLFGFMKKVKGKWVGYYGLDEYMHMQDGNHYRQVLYNSDSVSRYASSMVRIDPLNTFRYLKVPLLILDATGQPDVFKSGKGNQQLQELHPHFVTHHTFDCAEHNIHFECPEEFLQELLGFLDSLE</sequence>
<evidence type="ECO:0000313" key="3">
    <source>
        <dbReference type="Proteomes" id="UP000236731"/>
    </source>
</evidence>
<evidence type="ECO:0000259" key="1">
    <source>
        <dbReference type="Pfam" id="PF00561"/>
    </source>
</evidence>
<dbReference type="GO" id="GO:0046464">
    <property type="term" value="P:acylglycerol catabolic process"/>
    <property type="evidence" value="ECO:0007669"/>
    <property type="project" value="TreeGrafter"/>
</dbReference>
<accession>A0A1H5VIP9</accession>
<dbReference type="OrthoDB" id="9773293at2"/>
<gene>
    <name evidence="2" type="ORF">SAMN05421877_103134</name>
</gene>
<proteinExistence type="predicted"/>
<dbReference type="GO" id="GO:0016020">
    <property type="term" value="C:membrane"/>
    <property type="evidence" value="ECO:0007669"/>
    <property type="project" value="TreeGrafter"/>
</dbReference>
<protein>
    <submittedName>
        <fullName evidence="2">Pimeloyl-ACP methyl ester carboxylesterase</fullName>
    </submittedName>
</protein>